<proteinExistence type="predicted"/>
<protein>
    <recommendedName>
        <fullName evidence="1">Ig-like domain-containing protein</fullName>
    </recommendedName>
</protein>
<organism evidence="2 3">
    <name type="scientific">Candidatus Magnetobacterium casense</name>
    <dbReference type="NCBI Taxonomy" id="1455061"/>
    <lineage>
        <taxon>Bacteria</taxon>
        <taxon>Pseudomonadati</taxon>
        <taxon>Nitrospirota</taxon>
        <taxon>Thermodesulfovibrionia</taxon>
        <taxon>Thermodesulfovibrionales</taxon>
        <taxon>Candidatus Magnetobacteriaceae</taxon>
        <taxon>Candidatus Magnetobacterium</taxon>
    </lineage>
</organism>
<evidence type="ECO:0000259" key="1">
    <source>
        <dbReference type="PROSITE" id="PS50835"/>
    </source>
</evidence>
<name>A0ABS6S4K1_9BACT</name>
<gene>
    <name evidence="2" type="ORF">HWQ67_19635</name>
</gene>
<evidence type="ECO:0000313" key="2">
    <source>
        <dbReference type="EMBL" id="MBV6343784.1"/>
    </source>
</evidence>
<dbReference type="Proteomes" id="UP001196980">
    <property type="component" value="Unassembled WGS sequence"/>
</dbReference>
<dbReference type="InterPro" id="IPR007110">
    <property type="entry name" value="Ig-like_dom"/>
</dbReference>
<sequence>MATTNSSKRRQSYEVRVAEFVANNGPEFTLEKITYSEDDMECEACGKSNIHTLYWVKSTSTGKVFVIGCECQLLVLPVAEAHLPASQVRNLDLTSLVKLAAKYGCELTYSSNPSDEEMAELASEVITARRRFANTAGWMSRRAKVITPAQLELPLEATA</sequence>
<dbReference type="RefSeq" id="WP_218254397.1">
    <property type="nucleotide sequence ID" value="NZ_JABXWD010000806.1"/>
</dbReference>
<keyword evidence="3" id="KW-1185">Reference proteome</keyword>
<dbReference type="EMBL" id="JABXWD010000806">
    <property type="protein sequence ID" value="MBV6343784.1"/>
    <property type="molecule type" value="Genomic_DNA"/>
</dbReference>
<evidence type="ECO:0000313" key="3">
    <source>
        <dbReference type="Proteomes" id="UP001196980"/>
    </source>
</evidence>
<comment type="caution">
    <text evidence="2">The sequence shown here is derived from an EMBL/GenBank/DDBJ whole genome shotgun (WGS) entry which is preliminary data.</text>
</comment>
<reference evidence="2 3" key="1">
    <citation type="journal article" date="2020" name="J Geophys Res Biogeosci">
        <title>Magnetotaxis as an Adaptation to Enable Bacterial Shuttling of Microbial Sulfur and Sulfur Cycling Across Aquatic Oxic#Anoxic Interfaces.</title>
        <authorList>
            <person name="Li J."/>
            <person name="Liu P."/>
            <person name="Wang J."/>
            <person name="Roberts A.P."/>
            <person name="Pan Y."/>
        </authorList>
    </citation>
    <scope>NUCLEOTIDE SEQUENCE [LARGE SCALE GENOMIC DNA]</scope>
    <source>
        <strain evidence="2 3">MYR-1_YQ</strain>
    </source>
</reference>
<feature type="domain" description="Ig-like" evidence="1">
    <location>
        <begin position="26"/>
        <end position="122"/>
    </location>
</feature>
<accession>A0ABS6S4K1</accession>
<dbReference type="PROSITE" id="PS50835">
    <property type="entry name" value="IG_LIKE"/>
    <property type="match status" value="1"/>
</dbReference>